<keyword evidence="1" id="KW-0418">Kinase</keyword>
<dbReference type="GO" id="GO:0006646">
    <property type="term" value="P:phosphatidylethanolamine biosynthetic process"/>
    <property type="evidence" value="ECO:0007669"/>
    <property type="project" value="TreeGrafter"/>
</dbReference>
<accession>A0A562NMF9</accession>
<name>A0A562NMF9_9HYPH</name>
<evidence type="ECO:0000313" key="2">
    <source>
        <dbReference type="Proteomes" id="UP000317122"/>
    </source>
</evidence>
<organism evidence="1 2">
    <name type="scientific">Mesorhizobium tianshanense</name>
    <dbReference type="NCBI Taxonomy" id="39844"/>
    <lineage>
        <taxon>Bacteria</taxon>
        <taxon>Pseudomonadati</taxon>
        <taxon>Pseudomonadota</taxon>
        <taxon>Alphaproteobacteria</taxon>
        <taxon>Hyphomicrobiales</taxon>
        <taxon>Phyllobacteriaceae</taxon>
        <taxon>Mesorhizobium</taxon>
    </lineage>
</organism>
<sequence length="311" mass="35221">MTPCPTRSLEKAGSVAESRHALFVRGLPCWSEPIDLIPLSGGLSNVCFKVVHGSASFVARLGCDVPAHHVIRNRELEVSKAAAAVGLSPKIAYSQPGVMVFDFVEGHTFREENVKENISRIADIVRNAHQELYKHVRGPAFLFWPFHIFRDYAQTLREGASRMMPQLSTLLTAVDRLENDVHPTDLCVCHNDLLAGNFIDDGNRIWLIDWEYGAYGDPFFDLGNIAALSDFTRVEETRLLTSYLNREPTEADRRRFDAMRCIAQWREAMWSMVSELHMSVEGVDYVAYTNDHLGRFNKAYGKYAARYRGTC</sequence>
<dbReference type="SUPFAM" id="SSF56112">
    <property type="entry name" value="Protein kinase-like (PK-like)"/>
    <property type="match status" value="1"/>
</dbReference>
<dbReference type="PANTHER" id="PTHR22603:SF66">
    <property type="entry name" value="ETHANOLAMINE KINASE"/>
    <property type="match status" value="1"/>
</dbReference>
<dbReference type="AlphaFoldDB" id="A0A562NMF9"/>
<dbReference type="InterPro" id="IPR011009">
    <property type="entry name" value="Kinase-like_dom_sf"/>
</dbReference>
<dbReference type="GO" id="GO:0004305">
    <property type="term" value="F:ethanolamine kinase activity"/>
    <property type="evidence" value="ECO:0007669"/>
    <property type="project" value="TreeGrafter"/>
</dbReference>
<gene>
    <name evidence="1" type="ORF">IQ26_04172</name>
</gene>
<dbReference type="Pfam" id="PF01633">
    <property type="entry name" value="Choline_kinase"/>
    <property type="match status" value="1"/>
</dbReference>
<dbReference type="Proteomes" id="UP000317122">
    <property type="component" value="Unassembled WGS sequence"/>
</dbReference>
<evidence type="ECO:0000313" key="1">
    <source>
        <dbReference type="EMBL" id="TWI33171.1"/>
    </source>
</evidence>
<comment type="caution">
    <text evidence="1">The sequence shown here is derived from an EMBL/GenBank/DDBJ whole genome shotgun (WGS) entry which is preliminary data.</text>
</comment>
<dbReference type="EMBL" id="VLKT01000026">
    <property type="protein sequence ID" value="TWI33171.1"/>
    <property type="molecule type" value="Genomic_DNA"/>
</dbReference>
<proteinExistence type="predicted"/>
<dbReference type="GO" id="GO:0005737">
    <property type="term" value="C:cytoplasm"/>
    <property type="evidence" value="ECO:0007669"/>
    <property type="project" value="TreeGrafter"/>
</dbReference>
<dbReference type="Gene3D" id="3.30.200.20">
    <property type="entry name" value="Phosphorylase Kinase, domain 1"/>
    <property type="match status" value="1"/>
</dbReference>
<keyword evidence="2" id="KW-1185">Reference proteome</keyword>
<dbReference type="Gene3D" id="3.90.1200.10">
    <property type="match status" value="1"/>
</dbReference>
<protein>
    <submittedName>
        <fullName evidence="1">Thiamine kinase-like enzyme</fullName>
    </submittedName>
</protein>
<dbReference type="PANTHER" id="PTHR22603">
    <property type="entry name" value="CHOLINE/ETHANOALAMINE KINASE"/>
    <property type="match status" value="1"/>
</dbReference>
<reference evidence="1 2" key="1">
    <citation type="journal article" date="2015" name="Stand. Genomic Sci.">
        <title>Genomic Encyclopedia of Bacterial and Archaeal Type Strains, Phase III: the genomes of soil and plant-associated and newly described type strains.</title>
        <authorList>
            <person name="Whitman W.B."/>
            <person name="Woyke T."/>
            <person name="Klenk H.P."/>
            <person name="Zhou Y."/>
            <person name="Lilburn T.G."/>
            <person name="Beck B.J."/>
            <person name="De Vos P."/>
            <person name="Vandamme P."/>
            <person name="Eisen J.A."/>
            <person name="Garrity G."/>
            <person name="Hugenholtz P."/>
            <person name="Kyrpides N.C."/>
        </authorList>
    </citation>
    <scope>NUCLEOTIDE SEQUENCE [LARGE SCALE GENOMIC DNA]</scope>
    <source>
        <strain evidence="1 2">CGMCC 1.2546</strain>
    </source>
</reference>
<dbReference type="CDD" id="cd05151">
    <property type="entry name" value="ChoK-like"/>
    <property type="match status" value="1"/>
</dbReference>
<keyword evidence="1" id="KW-0808">Transferase</keyword>